<evidence type="ECO:0000256" key="6">
    <source>
        <dbReference type="ARBA" id="ARBA00023242"/>
    </source>
</evidence>
<evidence type="ECO:0000256" key="4">
    <source>
        <dbReference type="ARBA" id="ARBA00023155"/>
    </source>
</evidence>
<sequence length="571" mass="64217">MGGRTRDDGYSVRTRERRGQQQEKIWDCQTMSLAVVDLKEECLDEEELEGTSYTYPFTFQNKETASGDQPVPYPDRNIISQLLRKGIVKTRNADTSEPGDPVDLCPARPVQEVSPQGSLFKRQLESEGFYEEFLKAKRARVENIVCNISSSCSSGFRNGGSSEGEDPVGSSYETPRRDAHTRKVERGQERSELKLQMEKMRDQLLQLQEKLYRMYTGMSEDYSGIGHPKERAARGVSGAGATKSRDPTDESCHFQDSKLSKERQKSRQSNVTEHGIRMLDSQPKCLAEALKEELSTAVTQVVDAVVQAFVRTGVQEVLPPVQVTSSHRLMEHGGSSTGTSSQPTPHYFEALSTGTSSEGDTVNFEEDQTEALPLVVRKNPTSQCESSSSHRQRLSPLGLDEGGLVVATFPPEGLTPGHLKKAKLMFFYCRYPSSSTLKTYFNDVKFNRSITSQLIKWFSNFREFFYIQMEKFSRQAVTEGVVGADRLTVTRDSELARILNQHYNKSSDYEIPAKFLEVSQITLREFFSAVLTGKDADPSWKKAIYKVICKLDSDIPEAFKSTNCLLETMNE</sequence>
<dbReference type="GO" id="GO:0035295">
    <property type="term" value="P:tube development"/>
    <property type="evidence" value="ECO:0007669"/>
    <property type="project" value="UniProtKB-ARBA"/>
</dbReference>
<accession>A0AAV7N028</accession>
<dbReference type="GO" id="GO:0060042">
    <property type="term" value="P:retina morphogenesis in camera-type eye"/>
    <property type="evidence" value="ECO:0007669"/>
    <property type="project" value="UniProtKB-ARBA"/>
</dbReference>
<dbReference type="GO" id="GO:0031016">
    <property type="term" value="P:pancreas development"/>
    <property type="evidence" value="ECO:0007669"/>
    <property type="project" value="UniProtKB-ARBA"/>
</dbReference>
<dbReference type="SUPFAM" id="SSF46689">
    <property type="entry name" value="Homeodomain-like"/>
    <property type="match status" value="1"/>
</dbReference>
<keyword evidence="6" id="KW-0539">Nucleus</keyword>
<evidence type="ECO:0000256" key="2">
    <source>
        <dbReference type="ARBA" id="ARBA00023015"/>
    </source>
</evidence>
<keyword evidence="3" id="KW-0238">DNA-binding</keyword>
<evidence type="ECO:0000256" key="7">
    <source>
        <dbReference type="SAM" id="MobiDB-lite"/>
    </source>
</evidence>
<feature type="region of interest" description="Disordered" evidence="7">
    <location>
        <begin position="1"/>
        <end position="22"/>
    </location>
</feature>
<dbReference type="GO" id="GO:0001945">
    <property type="term" value="P:lymph vessel development"/>
    <property type="evidence" value="ECO:0007669"/>
    <property type="project" value="UniProtKB-ARBA"/>
</dbReference>
<evidence type="ECO:0000313" key="10">
    <source>
        <dbReference type="Proteomes" id="UP001066276"/>
    </source>
</evidence>
<dbReference type="InterPro" id="IPR037131">
    <property type="entry name" value="Homeo_prospero_dom_sf"/>
</dbReference>
<dbReference type="PANTHER" id="PTHR12198:SF0">
    <property type="entry name" value="HOMEOBOX PROTEIN PROSPERO"/>
    <property type="match status" value="1"/>
</dbReference>
<keyword evidence="2" id="KW-0805">Transcription regulation</keyword>
<dbReference type="GO" id="GO:0070365">
    <property type="term" value="P:hepatocyte differentiation"/>
    <property type="evidence" value="ECO:0007669"/>
    <property type="project" value="UniProtKB-ARBA"/>
</dbReference>
<dbReference type="InterPro" id="IPR023082">
    <property type="entry name" value="Homeo_prospero_dom"/>
</dbReference>
<dbReference type="FunFam" id="1.10.10.500:FF:000001">
    <property type="entry name" value="Prospero homeobox protein 1"/>
    <property type="match status" value="1"/>
</dbReference>
<dbReference type="GO" id="GO:0005737">
    <property type="term" value="C:cytoplasm"/>
    <property type="evidence" value="ECO:0007669"/>
    <property type="project" value="UniProtKB-ARBA"/>
</dbReference>
<feature type="domain" description="Prospero" evidence="8">
    <location>
        <begin position="411"/>
        <end position="569"/>
    </location>
</feature>
<keyword evidence="10" id="KW-1185">Reference proteome</keyword>
<comment type="caution">
    <text evidence="9">The sequence shown here is derived from an EMBL/GenBank/DDBJ whole genome shotgun (WGS) entry which is preliminary data.</text>
</comment>
<dbReference type="Proteomes" id="UP001066276">
    <property type="component" value="Chromosome 9"/>
</dbReference>
<evidence type="ECO:0000259" key="8">
    <source>
        <dbReference type="PROSITE" id="PS51818"/>
    </source>
</evidence>
<dbReference type="Pfam" id="PF05044">
    <property type="entry name" value="HPD"/>
    <property type="match status" value="1"/>
</dbReference>
<gene>
    <name evidence="9" type="ORF">NDU88_006015</name>
</gene>
<feature type="compositionally biased region" description="Basic and acidic residues" evidence="7">
    <location>
        <begin position="174"/>
        <end position="195"/>
    </location>
</feature>
<evidence type="ECO:0000313" key="9">
    <source>
        <dbReference type="EMBL" id="KAJ1108639.1"/>
    </source>
</evidence>
<evidence type="ECO:0000256" key="1">
    <source>
        <dbReference type="ARBA" id="ARBA00004123"/>
    </source>
</evidence>
<keyword evidence="5" id="KW-0804">Transcription</keyword>
<feature type="region of interest" description="Disordered" evidence="7">
    <location>
        <begin position="221"/>
        <end position="275"/>
    </location>
</feature>
<dbReference type="GO" id="GO:0005634">
    <property type="term" value="C:nucleus"/>
    <property type="evidence" value="ECO:0007669"/>
    <property type="project" value="UniProtKB-SubCell"/>
</dbReference>
<dbReference type="EMBL" id="JANPWB010000013">
    <property type="protein sequence ID" value="KAJ1108639.1"/>
    <property type="molecule type" value="Genomic_DNA"/>
</dbReference>
<dbReference type="AlphaFoldDB" id="A0AAV7N028"/>
<proteinExistence type="predicted"/>
<dbReference type="GO" id="GO:0000978">
    <property type="term" value="F:RNA polymerase II cis-regulatory region sequence-specific DNA binding"/>
    <property type="evidence" value="ECO:0007669"/>
    <property type="project" value="TreeGrafter"/>
</dbReference>
<dbReference type="InterPro" id="IPR039350">
    <property type="entry name" value="Prospero_homeodomain"/>
</dbReference>
<evidence type="ECO:0000256" key="5">
    <source>
        <dbReference type="ARBA" id="ARBA00023163"/>
    </source>
</evidence>
<comment type="subcellular location">
    <subcellularLocation>
        <location evidence="1">Nucleus</location>
    </subcellularLocation>
</comment>
<dbReference type="InterPro" id="IPR009057">
    <property type="entry name" value="Homeodomain-like_sf"/>
</dbReference>
<evidence type="ECO:0000256" key="3">
    <source>
        <dbReference type="ARBA" id="ARBA00023125"/>
    </source>
</evidence>
<reference evidence="9" key="1">
    <citation type="journal article" date="2022" name="bioRxiv">
        <title>Sequencing and chromosome-scale assembly of the giantPleurodeles waltlgenome.</title>
        <authorList>
            <person name="Brown T."/>
            <person name="Elewa A."/>
            <person name="Iarovenko S."/>
            <person name="Subramanian E."/>
            <person name="Araus A.J."/>
            <person name="Petzold A."/>
            <person name="Susuki M."/>
            <person name="Suzuki K.-i.T."/>
            <person name="Hayashi T."/>
            <person name="Toyoda A."/>
            <person name="Oliveira C."/>
            <person name="Osipova E."/>
            <person name="Leigh N.D."/>
            <person name="Simon A."/>
            <person name="Yun M.H."/>
        </authorList>
    </citation>
    <scope>NUCLEOTIDE SEQUENCE</scope>
    <source>
        <strain evidence="9">20211129_DDA</strain>
        <tissue evidence="9">Liver</tissue>
    </source>
</reference>
<dbReference type="PANTHER" id="PTHR12198">
    <property type="entry name" value="HOMEOBOX PROTEIN PROSPERO/PROX-1/CEH-26"/>
    <property type="match status" value="1"/>
</dbReference>
<dbReference type="PROSITE" id="PS51818">
    <property type="entry name" value="HOMEO_PROSPERO"/>
    <property type="match status" value="1"/>
</dbReference>
<dbReference type="GO" id="GO:0048646">
    <property type="term" value="P:anatomical structure formation involved in morphogenesis"/>
    <property type="evidence" value="ECO:0007669"/>
    <property type="project" value="UniProtKB-ARBA"/>
</dbReference>
<dbReference type="GO" id="GO:0048598">
    <property type="term" value="P:embryonic morphogenesis"/>
    <property type="evidence" value="ECO:0007669"/>
    <property type="project" value="UniProtKB-ARBA"/>
</dbReference>
<feature type="region of interest" description="Disordered" evidence="7">
    <location>
        <begin position="154"/>
        <end position="195"/>
    </location>
</feature>
<dbReference type="GO" id="GO:0007417">
    <property type="term" value="P:central nervous system development"/>
    <property type="evidence" value="ECO:0007669"/>
    <property type="project" value="UniProtKB-ARBA"/>
</dbReference>
<dbReference type="GO" id="GO:0000981">
    <property type="term" value="F:DNA-binding transcription factor activity, RNA polymerase II-specific"/>
    <property type="evidence" value="ECO:0007669"/>
    <property type="project" value="TreeGrafter"/>
</dbReference>
<protein>
    <recommendedName>
        <fullName evidence="8">Prospero domain-containing protein</fullName>
    </recommendedName>
</protein>
<organism evidence="9 10">
    <name type="scientific">Pleurodeles waltl</name>
    <name type="common">Iberian ribbed newt</name>
    <dbReference type="NCBI Taxonomy" id="8319"/>
    <lineage>
        <taxon>Eukaryota</taxon>
        <taxon>Metazoa</taxon>
        <taxon>Chordata</taxon>
        <taxon>Craniata</taxon>
        <taxon>Vertebrata</taxon>
        <taxon>Euteleostomi</taxon>
        <taxon>Amphibia</taxon>
        <taxon>Batrachia</taxon>
        <taxon>Caudata</taxon>
        <taxon>Salamandroidea</taxon>
        <taxon>Salamandridae</taxon>
        <taxon>Pleurodelinae</taxon>
        <taxon>Pleurodeles</taxon>
    </lineage>
</organism>
<dbReference type="GO" id="GO:0070309">
    <property type="term" value="P:lens fiber cell morphogenesis"/>
    <property type="evidence" value="ECO:0007669"/>
    <property type="project" value="UniProtKB-ARBA"/>
</dbReference>
<keyword evidence="4" id="KW-0371">Homeobox</keyword>
<feature type="compositionally biased region" description="Basic and acidic residues" evidence="7">
    <location>
        <begin position="243"/>
        <end position="265"/>
    </location>
</feature>
<name>A0AAV7N028_PLEWA</name>
<dbReference type="Gene3D" id="1.10.10.500">
    <property type="entry name" value="Homeo-prospero domain"/>
    <property type="match status" value="1"/>
</dbReference>